<feature type="transmembrane region" description="Helical" evidence="1">
    <location>
        <begin position="43"/>
        <end position="60"/>
    </location>
</feature>
<evidence type="ECO:0000313" key="3">
    <source>
        <dbReference type="Proteomes" id="UP000234950"/>
    </source>
</evidence>
<dbReference type="EMBL" id="PGVE01000064">
    <property type="protein sequence ID" value="PLS02999.1"/>
    <property type="molecule type" value="Genomic_DNA"/>
</dbReference>
<keyword evidence="3" id="KW-1185">Reference proteome</keyword>
<keyword evidence="1" id="KW-1133">Transmembrane helix</keyword>
<dbReference type="InterPro" id="IPR058724">
    <property type="entry name" value="YhzF"/>
</dbReference>
<name>A0A2N5HBU9_9BACI</name>
<comment type="caution">
    <text evidence="2">The sequence shown here is derived from an EMBL/GenBank/DDBJ whole genome shotgun (WGS) entry which is preliminary data.</text>
</comment>
<sequence>MKTASVVFFLLSALMLLSTFNYLVKLKRPGVYPPKQVLKKRAAGLAGFGAIFLLIALMLSNF</sequence>
<keyword evidence="1" id="KW-0472">Membrane</keyword>
<accession>A0A2N5HBU9</accession>
<gene>
    <name evidence="2" type="ORF">CVD27_17615</name>
</gene>
<organism evidence="2 3">
    <name type="scientific">Neobacillus cucumis</name>
    <dbReference type="NCBI Taxonomy" id="1740721"/>
    <lineage>
        <taxon>Bacteria</taxon>
        <taxon>Bacillati</taxon>
        <taxon>Bacillota</taxon>
        <taxon>Bacilli</taxon>
        <taxon>Bacillales</taxon>
        <taxon>Bacillaceae</taxon>
        <taxon>Neobacillus</taxon>
    </lineage>
</organism>
<protein>
    <submittedName>
        <fullName evidence="2">Uncharacterized protein</fullName>
    </submittedName>
</protein>
<dbReference type="Proteomes" id="UP000234950">
    <property type="component" value="Unassembled WGS sequence"/>
</dbReference>
<feature type="transmembrane region" description="Helical" evidence="1">
    <location>
        <begin position="6"/>
        <end position="23"/>
    </location>
</feature>
<dbReference type="RefSeq" id="WP_101649195.1">
    <property type="nucleotide sequence ID" value="NZ_PGVE01000064.1"/>
</dbReference>
<dbReference type="Pfam" id="PF26302">
    <property type="entry name" value="YhzF"/>
    <property type="match status" value="1"/>
</dbReference>
<evidence type="ECO:0000256" key="1">
    <source>
        <dbReference type="SAM" id="Phobius"/>
    </source>
</evidence>
<keyword evidence="1" id="KW-0812">Transmembrane</keyword>
<dbReference type="OrthoDB" id="2943327at2"/>
<dbReference type="AlphaFoldDB" id="A0A2N5HBU9"/>
<reference evidence="2 3" key="1">
    <citation type="submission" date="2017-11" db="EMBL/GenBank/DDBJ databases">
        <title>Comparitive Functional Genomics of Dry Heat Resistant strains isolated from the Viking Spacecraft.</title>
        <authorList>
            <person name="Seuylemezian A."/>
            <person name="Cooper K."/>
            <person name="Vaishampayan P."/>
        </authorList>
    </citation>
    <scope>NUCLEOTIDE SEQUENCE [LARGE SCALE GENOMIC DNA]</scope>
    <source>
        <strain evidence="2 3">V32-6</strain>
    </source>
</reference>
<evidence type="ECO:0000313" key="2">
    <source>
        <dbReference type="EMBL" id="PLS02999.1"/>
    </source>
</evidence>
<proteinExistence type="predicted"/>